<dbReference type="EMBL" id="JAVFWL010000006">
    <property type="protein sequence ID" value="KAK6765853.1"/>
    <property type="molecule type" value="Genomic_DNA"/>
</dbReference>
<proteinExistence type="predicted"/>
<keyword evidence="1" id="KW-1133">Transmembrane helix</keyword>
<reference evidence="2 3" key="1">
    <citation type="submission" date="2023-08" db="EMBL/GenBank/DDBJ databases">
        <title>A Necator americanus chromosomal reference genome.</title>
        <authorList>
            <person name="Ilik V."/>
            <person name="Petrzelkova K.J."/>
            <person name="Pardy F."/>
            <person name="Fuh T."/>
            <person name="Niatou-Singa F.S."/>
            <person name="Gouil Q."/>
            <person name="Baker L."/>
            <person name="Ritchie M.E."/>
            <person name="Jex A.R."/>
            <person name="Gazzola D."/>
            <person name="Li H."/>
            <person name="Toshio Fujiwara R."/>
            <person name="Zhan B."/>
            <person name="Aroian R.V."/>
            <person name="Pafco B."/>
            <person name="Schwarz E.M."/>
        </authorList>
    </citation>
    <scope>NUCLEOTIDE SEQUENCE [LARGE SCALE GENOMIC DNA]</scope>
    <source>
        <strain evidence="2 3">Aroian</strain>
        <tissue evidence="2">Whole animal</tissue>
    </source>
</reference>
<keyword evidence="1" id="KW-0812">Transmembrane</keyword>
<sequence>MWSSWSFLDSPLRCRVVVPGFPVEMLVVSFAPLMSSWGEVVEVMVPISLRCSSWSFLDSDVVVVVVPGFPVEMLVVVVTGVSVDVVVVVVPGFPVEMLVVVVPGFPVEMFVVVVPGLPVEVVEVISVEMFGRFPLRCRRGRSWIPR</sequence>
<evidence type="ECO:0000313" key="3">
    <source>
        <dbReference type="Proteomes" id="UP001303046"/>
    </source>
</evidence>
<keyword evidence="3" id="KW-1185">Reference proteome</keyword>
<comment type="caution">
    <text evidence="2">The sequence shown here is derived from an EMBL/GenBank/DDBJ whole genome shotgun (WGS) entry which is preliminary data.</text>
</comment>
<evidence type="ECO:0000313" key="2">
    <source>
        <dbReference type="EMBL" id="KAK6765853.1"/>
    </source>
</evidence>
<dbReference type="Proteomes" id="UP001303046">
    <property type="component" value="Unassembled WGS sequence"/>
</dbReference>
<protein>
    <submittedName>
        <fullName evidence="2">Uncharacterized protein</fullName>
    </submittedName>
</protein>
<accession>A0ABR1ETA6</accession>
<name>A0ABR1ETA6_NECAM</name>
<evidence type="ECO:0000256" key="1">
    <source>
        <dbReference type="SAM" id="Phobius"/>
    </source>
</evidence>
<keyword evidence="1" id="KW-0472">Membrane</keyword>
<feature type="transmembrane region" description="Helical" evidence="1">
    <location>
        <begin position="61"/>
        <end position="89"/>
    </location>
</feature>
<organism evidence="2 3">
    <name type="scientific">Necator americanus</name>
    <name type="common">Human hookworm</name>
    <dbReference type="NCBI Taxonomy" id="51031"/>
    <lineage>
        <taxon>Eukaryota</taxon>
        <taxon>Metazoa</taxon>
        <taxon>Ecdysozoa</taxon>
        <taxon>Nematoda</taxon>
        <taxon>Chromadorea</taxon>
        <taxon>Rhabditida</taxon>
        <taxon>Rhabditina</taxon>
        <taxon>Rhabditomorpha</taxon>
        <taxon>Strongyloidea</taxon>
        <taxon>Ancylostomatidae</taxon>
        <taxon>Bunostominae</taxon>
        <taxon>Necator</taxon>
    </lineage>
</organism>
<gene>
    <name evidence="2" type="primary">Necator_chrX.g25811</name>
    <name evidence="2" type="ORF">RB195_025645</name>
</gene>